<proteinExistence type="predicted"/>
<feature type="region of interest" description="Disordered" evidence="1">
    <location>
        <begin position="79"/>
        <end position="110"/>
    </location>
</feature>
<dbReference type="AlphaFoldDB" id="A0A915IEJ2"/>
<keyword evidence="2" id="KW-1185">Reference proteome</keyword>
<evidence type="ECO:0000313" key="3">
    <source>
        <dbReference type="WBParaSite" id="nRc.2.0.1.t11636-RA"/>
    </source>
</evidence>
<dbReference type="Proteomes" id="UP000887565">
    <property type="component" value="Unplaced"/>
</dbReference>
<reference evidence="3" key="1">
    <citation type="submission" date="2022-11" db="UniProtKB">
        <authorList>
            <consortium name="WormBaseParasite"/>
        </authorList>
    </citation>
    <scope>IDENTIFICATION</scope>
</reference>
<protein>
    <submittedName>
        <fullName evidence="3">Uncharacterized protein</fullName>
    </submittedName>
</protein>
<name>A0A915IEJ2_ROMCU</name>
<accession>A0A915IEJ2</accession>
<evidence type="ECO:0000313" key="2">
    <source>
        <dbReference type="Proteomes" id="UP000887565"/>
    </source>
</evidence>
<sequence>MSLSVSLRNLMIDVAETIWSAVAGGAEAESFTNVQQLAAAITKASSMLNATKAEIVTVDQPIKILDHIDEPEERISDLLMQPNRNDNYECQNRDASRSSNQSRDQYDGPANHDHNLFSFFF</sequence>
<dbReference type="WBParaSite" id="nRc.2.0.1.t11636-RA">
    <property type="protein sequence ID" value="nRc.2.0.1.t11636-RA"/>
    <property type="gene ID" value="nRc.2.0.1.g11636"/>
</dbReference>
<organism evidence="2 3">
    <name type="scientific">Romanomermis culicivorax</name>
    <name type="common">Nematode worm</name>
    <dbReference type="NCBI Taxonomy" id="13658"/>
    <lineage>
        <taxon>Eukaryota</taxon>
        <taxon>Metazoa</taxon>
        <taxon>Ecdysozoa</taxon>
        <taxon>Nematoda</taxon>
        <taxon>Enoplea</taxon>
        <taxon>Dorylaimia</taxon>
        <taxon>Mermithida</taxon>
        <taxon>Mermithoidea</taxon>
        <taxon>Mermithidae</taxon>
        <taxon>Romanomermis</taxon>
    </lineage>
</organism>
<evidence type="ECO:0000256" key="1">
    <source>
        <dbReference type="SAM" id="MobiDB-lite"/>
    </source>
</evidence>